<name>A0A5B0R6D5_PUCGR</name>
<dbReference type="Gene3D" id="3.30.70.1020">
    <property type="entry name" value="Trehalose-6-phosphate phosphatase related protein, domain 2"/>
    <property type="match status" value="1"/>
</dbReference>
<dbReference type="Pfam" id="PF02358">
    <property type="entry name" value="Trehalose_PPase"/>
    <property type="match status" value="1"/>
</dbReference>
<dbReference type="InterPro" id="IPR003337">
    <property type="entry name" value="Trehalose_PPase"/>
</dbReference>
<keyword evidence="5" id="KW-1185">Reference proteome</keyword>
<dbReference type="GO" id="GO:0005992">
    <property type="term" value="P:trehalose biosynthetic process"/>
    <property type="evidence" value="ECO:0007669"/>
    <property type="project" value="InterPro"/>
</dbReference>
<evidence type="ECO:0000256" key="1">
    <source>
        <dbReference type="ARBA" id="ARBA00005409"/>
    </source>
</evidence>
<dbReference type="PANTHER" id="PTHR10788">
    <property type="entry name" value="TREHALOSE-6-PHOSPHATE SYNTHASE"/>
    <property type="match status" value="1"/>
</dbReference>
<dbReference type="SUPFAM" id="SSF56784">
    <property type="entry name" value="HAD-like"/>
    <property type="match status" value="1"/>
</dbReference>
<dbReference type="Proteomes" id="UP000325313">
    <property type="component" value="Unassembled WGS sequence"/>
</dbReference>
<dbReference type="Gene3D" id="3.40.50.1000">
    <property type="entry name" value="HAD superfamily/HAD-like"/>
    <property type="match status" value="1"/>
</dbReference>
<reference evidence="5 6" key="1">
    <citation type="submission" date="2019-05" db="EMBL/GenBank/DDBJ databases">
        <title>Emergence of the Ug99 lineage of the wheat stem rust pathogen through somatic hybridization.</title>
        <authorList>
            <person name="Li F."/>
            <person name="Upadhyaya N.M."/>
            <person name="Sperschneider J."/>
            <person name="Matny O."/>
            <person name="Nguyen-Phuc H."/>
            <person name="Mago R."/>
            <person name="Raley C."/>
            <person name="Miller M.E."/>
            <person name="Silverstein K.A.T."/>
            <person name="Henningsen E."/>
            <person name="Hirsch C.D."/>
            <person name="Visser B."/>
            <person name="Pretorius Z.A."/>
            <person name="Steffenson B.J."/>
            <person name="Schwessinger B."/>
            <person name="Dodds P.N."/>
            <person name="Figueroa M."/>
        </authorList>
    </citation>
    <scope>NUCLEOTIDE SEQUENCE [LARGE SCALE GENOMIC DNA]</scope>
    <source>
        <strain evidence="3">21-0</strain>
        <strain evidence="4 6">Ug99</strain>
    </source>
</reference>
<dbReference type="EMBL" id="VSWC01000002">
    <property type="protein sequence ID" value="KAA1118076.1"/>
    <property type="molecule type" value="Genomic_DNA"/>
</dbReference>
<feature type="chain" id="PRO_5036138074" description="Trehalose-phosphatase" evidence="2">
    <location>
        <begin position="22"/>
        <end position="311"/>
    </location>
</feature>
<dbReference type="AlphaFoldDB" id="A0A5B0R6D5"/>
<dbReference type="InterPro" id="IPR036412">
    <property type="entry name" value="HAD-like_sf"/>
</dbReference>
<sequence>MVQIKLLVSVILVAALSVANGFKLMGEFEGSNLQIANAFAKELPHQVQDLVRYHPATHITVEQRGGRWLIMLDSNGCLKSLSSQSKEQLESVHRLLTALCADTRNDVWVTSGTNLEYVFRHWGGIPRLNFAAEHASIIVPHDKAPYNDRQVPKVDELRDAVRSITEKYNFETTAFQMDHTVVLIHPNPQDSGVRTMIKELERLAERFPDYIYLRQPGLNHIEFKHKKADKGKLVKKLLASGRYSYGLAIGDKLIDEGMLGVMRGANFGSVKVSSDGEEKTTAQYRLDDYNDVERMLTQLINIRAASSSRRR</sequence>
<evidence type="ECO:0000313" key="3">
    <source>
        <dbReference type="EMBL" id="KAA1118076.1"/>
    </source>
</evidence>
<dbReference type="PANTHER" id="PTHR10788:SF106">
    <property type="entry name" value="BCDNA.GH08860"/>
    <property type="match status" value="1"/>
</dbReference>
<evidence type="ECO:0000313" key="6">
    <source>
        <dbReference type="Proteomes" id="UP000325313"/>
    </source>
</evidence>
<organism evidence="4 6">
    <name type="scientific">Puccinia graminis f. sp. tritici</name>
    <dbReference type="NCBI Taxonomy" id="56615"/>
    <lineage>
        <taxon>Eukaryota</taxon>
        <taxon>Fungi</taxon>
        <taxon>Dikarya</taxon>
        <taxon>Basidiomycota</taxon>
        <taxon>Pucciniomycotina</taxon>
        <taxon>Pucciniomycetes</taxon>
        <taxon>Pucciniales</taxon>
        <taxon>Pucciniaceae</taxon>
        <taxon>Puccinia</taxon>
    </lineage>
</organism>
<keyword evidence="2" id="KW-0732">Signal</keyword>
<comment type="caution">
    <text evidence="4">The sequence shown here is derived from an EMBL/GenBank/DDBJ whole genome shotgun (WGS) entry which is preliminary data.</text>
</comment>
<feature type="signal peptide" evidence="2">
    <location>
        <begin position="1"/>
        <end position="21"/>
    </location>
</feature>
<comment type="similarity">
    <text evidence="1">In the N-terminal section; belongs to the glycosyltransferase 20 family.</text>
</comment>
<dbReference type="Proteomes" id="UP000324748">
    <property type="component" value="Unassembled WGS sequence"/>
</dbReference>
<evidence type="ECO:0008006" key="7">
    <source>
        <dbReference type="Google" id="ProtNLM"/>
    </source>
</evidence>
<evidence type="ECO:0000256" key="2">
    <source>
        <dbReference type="SAM" id="SignalP"/>
    </source>
</evidence>
<gene>
    <name evidence="3" type="ORF">PGT21_031004</name>
    <name evidence="4" type="ORF">PGTUg99_014664</name>
</gene>
<evidence type="ECO:0000313" key="5">
    <source>
        <dbReference type="Proteomes" id="UP000324748"/>
    </source>
</evidence>
<dbReference type="GO" id="GO:0003825">
    <property type="term" value="F:alpha,alpha-trehalose-phosphate synthase (UDP-forming) activity"/>
    <property type="evidence" value="ECO:0007669"/>
    <property type="project" value="TreeGrafter"/>
</dbReference>
<dbReference type="EMBL" id="VDEP01000239">
    <property type="protein sequence ID" value="KAA1121112.1"/>
    <property type="molecule type" value="Genomic_DNA"/>
</dbReference>
<dbReference type="InterPro" id="IPR001830">
    <property type="entry name" value="Glyco_trans_20"/>
</dbReference>
<evidence type="ECO:0000313" key="4">
    <source>
        <dbReference type="EMBL" id="KAA1121112.1"/>
    </source>
</evidence>
<accession>A0A5B0R6D5</accession>
<proteinExistence type="inferred from homology"/>
<protein>
    <recommendedName>
        <fullName evidence="7">Trehalose-phosphatase</fullName>
    </recommendedName>
</protein>
<dbReference type="OrthoDB" id="2507394at2759"/>
<dbReference type="InterPro" id="IPR023214">
    <property type="entry name" value="HAD_sf"/>
</dbReference>